<dbReference type="Gene3D" id="3.40.50.300">
    <property type="entry name" value="P-loop containing nucleotide triphosphate hydrolases"/>
    <property type="match status" value="1"/>
</dbReference>
<evidence type="ECO:0000256" key="4">
    <source>
        <dbReference type="ARBA" id="ARBA00022840"/>
    </source>
</evidence>
<dbReference type="Proteomes" id="UP001439008">
    <property type="component" value="Unassembled WGS sequence"/>
</dbReference>
<dbReference type="PROSITE" id="PS00039">
    <property type="entry name" value="DEAD_ATP_HELICASE"/>
    <property type="match status" value="1"/>
</dbReference>
<evidence type="ECO:0000256" key="5">
    <source>
        <dbReference type="PROSITE-ProRule" id="PRU00552"/>
    </source>
</evidence>
<comment type="function">
    <text evidence="6">RNA helicase.</text>
</comment>
<dbReference type="EMBL" id="JBDODL010000153">
    <property type="protein sequence ID" value="MES1918914.1"/>
    <property type="molecule type" value="Genomic_DNA"/>
</dbReference>
<evidence type="ECO:0000256" key="1">
    <source>
        <dbReference type="ARBA" id="ARBA00022741"/>
    </source>
</evidence>
<dbReference type="GO" id="GO:0016787">
    <property type="term" value="F:hydrolase activity"/>
    <property type="evidence" value="ECO:0007669"/>
    <property type="project" value="UniProtKB-KW"/>
</dbReference>
<keyword evidence="2 6" id="KW-0378">Hydrolase</keyword>
<feature type="short sequence motif" description="Q motif" evidence="5">
    <location>
        <begin position="49"/>
        <end position="77"/>
    </location>
</feature>
<evidence type="ECO:0000256" key="3">
    <source>
        <dbReference type="ARBA" id="ARBA00022806"/>
    </source>
</evidence>
<accession>A0ABV2AHJ7</accession>
<dbReference type="InterPro" id="IPR014014">
    <property type="entry name" value="RNA_helicase_DEAD_Q_motif"/>
</dbReference>
<evidence type="ECO:0000313" key="10">
    <source>
        <dbReference type="Proteomes" id="UP001439008"/>
    </source>
</evidence>
<dbReference type="InterPro" id="IPR011545">
    <property type="entry name" value="DEAD/DEAH_box_helicase_dom"/>
</dbReference>
<evidence type="ECO:0000256" key="2">
    <source>
        <dbReference type="ARBA" id="ARBA00022801"/>
    </source>
</evidence>
<feature type="domain" description="Helicase ATP-binding" evidence="7">
    <location>
        <begin position="80"/>
        <end position="258"/>
    </location>
</feature>
<evidence type="ECO:0000259" key="7">
    <source>
        <dbReference type="PROSITE" id="PS51192"/>
    </source>
</evidence>
<dbReference type="InterPro" id="IPR000629">
    <property type="entry name" value="RNA-helicase_DEAD-box_CS"/>
</dbReference>
<evidence type="ECO:0000313" key="9">
    <source>
        <dbReference type="EMBL" id="MES1918914.1"/>
    </source>
</evidence>
<sequence>MALVEQNNQKSAKNTQAAHTNLSDRVISEAPPCAAALKLNPALVYQTKKHFSQLPISPKTLKGLHSGGFAKMTDIQKQAIPHALAGRDVLGAAKTGSGKTLAFLIPILENLYRHHWSSEQGLGALVISPTRELSLQIFQVLRAIGGNHSFSACLAIGGLSKGNAMNREKNLISRINILICTPGRLLQHMNETADFSCDNLRMLVLDEADRLLEMGFEREIKAILDNLPPVRQTLLFSATQNLNIVRSLANLSLVSPELVAVLFSNFAAT</sequence>
<keyword evidence="1 6" id="KW-0547">Nucleotide-binding</keyword>
<dbReference type="SMART" id="SM00487">
    <property type="entry name" value="DEXDc"/>
    <property type="match status" value="1"/>
</dbReference>
<feature type="domain" description="DEAD-box RNA helicase Q" evidence="8">
    <location>
        <begin position="49"/>
        <end position="77"/>
    </location>
</feature>
<comment type="domain">
    <text evidence="6">The Q motif is unique to and characteristic of the DEAD box family of RNA helicases and controls ATP binding and hydrolysis.</text>
</comment>
<protein>
    <recommendedName>
        <fullName evidence="6">ATP-dependent RNA helicase</fullName>
        <ecNumber evidence="6">3.6.4.13</ecNumber>
    </recommendedName>
</protein>
<dbReference type="PROSITE" id="PS51195">
    <property type="entry name" value="Q_MOTIF"/>
    <property type="match status" value="1"/>
</dbReference>
<dbReference type="GO" id="GO:0003724">
    <property type="term" value="F:RNA helicase activity"/>
    <property type="evidence" value="ECO:0007669"/>
    <property type="project" value="UniProtKB-EC"/>
</dbReference>
<dbReference type="Pfam" id="PF00270">
    <property type="entry name" value="DEAD"/>
    <property type="match status" value="1"/>
</dbReference>
<proteinExistence type="inferred from homology"/>
<organism evidence="9 10">
    <name type="scientific">Bonamia ostreae</name>
    <dbReference type="NCBI Taxonomy" id="126728"/>
    <lineage>
        <taxon>Eukaryota</taxon>
        <taxon>Sar</taxon>
        <taxon>Rhizaria</taxon>
        <taxon>Endomyxa</taxon>
        <taxon>Ascetosporea</taxon>
        <taxon>Haplosporida</taxon>
        <taxon>Bonamia</taxon>
    </lineage>
</organism>
<evidence type="ECO:0000256" key="6">
    <source>
        <dbReference type="RuleBase" id="RU365068"/>
    </source>
</evidence>
<reference evidence="9 10" key="1">
    <citation type="journal article" date="2024" name="BMC Biol.">
        <title>Comparative genomics of Ascetosporea gives new insight into the evolutionary basis for animal parasitism in Rhizaria.</title>
        <authorList>
            <person name="Hiltunen Thoren M."/>
            <person name="Onut-Brannstrom I."/>
            <person name="Alfjorden A."/>
            <person name="Peckova H."/>
            <person name="Swords F."/>
            <person name="Hooper C."/>
            <person name="Holzer A.S."/>
            <person name="Bass D."/>
            <person name="Burki F."/>
        </authorList>
    </citation>
    <scope>NUCLEOTIDE SEQUENCE [LARGE SCALE GENOMIC DNA]</scope>
    <source>
        <strain evidence="9">20-A016</strain>
    </source>
</reference>
<dbReference type="InterPro" id="IPR014001">
    <property type="entry name" value="Helicase_ATP-bd"/>
</dbReference>
<keyword evidence="4 6" id="KW-0067">ATP-binding</keyword>
<keyword evidence="3 6" id="KW-0347">Helicase</keyword>
<keyword evidence="10" id="KW-1185">Reference proteome</keyword>
<name>A0ABV2AHJ7_9EUKA</name>
<dbReference type="CDD" id="cd17941">
    <property type="entry name" value="DEADc_DDX10"/>
    <property type="match status" value="1"/>
</dbReference>
<comment type="caution">
    <text evidence="9">The sequence shown here is derived from an EMBL/GenBank/DDBJ whole genome shotgun (WGS) entry which is preliminary data.</text>
</comment>
<comment type="similarity">
    <text evidence="6">Belongs to the DEAD box helicase family.</text>
</comment>
<dbReference type="PROSITE" id="PS51192">
    <property type="entry name" value="HELICASE_ATP_BIND_1"/>
    <property type="match status" value="1"/>
</dbReference>
<gene>
    <name evidence="9" type="primary">DBP4_1</name>
    <name evidence="9" type="ORF">MHBO_000804</name>
</gene>
<dbReference type="EC" id="3.6.4.13" evidence="6"/>
<dbReference type="InterPro" id="IPR027417">
    <property type="entry name" value="P-loop_NTPase"/>
</dbReference>
<dbReference type="PANTHER" id="PTHR24031">
    <property type="entry name" value="RNA HELICASE"/>
    <property type="match status" value="1"/>
</dbReference>
<comment type="catalytic activity">
    <reaction evidence="6">
        <text>ATP + H2O = ADP + phosphate + H(+)</text>
        <dbReference type="Rhea" id="RHEA:13065"/>
        <dbReference type="ChEBI" id="CHEBI:15377"/>
        <dbReference type="ChEBI" id="CHEBI:15378"/>
        <dbReference type="ChEBI" id="CHEBI:30616"/>
        <dbReference type="ChEBI" id="CHEBI:43474"/>
        <dbReference type="ChEBI" id="CHEBI:456216"/>
        <dbReference type="EC" id="3.6.4.13"/>
    </reaction>
</comment>
<keyword evidence="6" id="KW-0694">RNA-binding</keyword>
<dbReference type="SUPFAM" id="SSF52540">
    <property type="entry name" value="P-loop containing nucleoside triphosphate hydrolases"/>
    <property type="match status" value="1"/>
</dbReference>
<evidence type="ECO:0000259" key="8">
    <source>
        <dbReference type="PROSITE" id="PS51195"/>
    </source>
</evidence>